<evidence type="ECO:0000256" key="1">
    <source>
        <dbReference type="ARBA" id="ARBA00022737"/>
    </source>
</evidence>
<keyword evidence="2" id="KW-1185">Reference proteome</keyword>
<evidence type="ECO:0000313" key="3">
    <source>
        <dbReference type="RefSeq" id="XP_033695593.1"/>
    </source>
</evidence>
<accession>A0A6J3Q0G2</accession>
<dbReference type="InterPro" id="IPR050403">
    <property type="entry name" value="Myosin_RLC"/>
</dbReference>
<dbReference type="Proteomes" id="UP000245320">
    <property type="component" value="Chromosome 15"/>
</dbReference>
<keyword evidence="1" id="KW-0677">Repeat</keyword>
<dbReference type="RefSeq" id="XP_033695593.1">
    <property type="nucleotide sequence ID" value="XM_033839702.1"/>
</dbReference>
<protein>
    <submittedName>
        <fullName evidence="3">Myosin regulatory light chain 10 isoform X2</fullName>
    </submittedName>
</protein>
<evidence type="ECO:0000313" key="2">
    <source>
        <dbReference type="Proteomes" id="UP000245320"/>
    </source>
</evidence>
<organism evidence="2 3">
    <name type="scientific">Tursiops truncatus</name>
    <name type="common">Atlantic bottle-nosed dolphin</name>
    <name type="synonym">Delphinus truncatus</name>
    <dbReference type="NCBI Taxonomy" id="9739"/>
    <lineage>
        <taxon>Eukaryota</taxon>
        <taxon>Metazoa</taxon>
        <taxon>Chordata</taxon>
        <taxon>Craniata</taxon>
        <taxon>Vertebrata</taxon>
        <taxon>Euteleostomi</taxon>
        <taxon>Mammalia</taxon>
        <taxon>Eutheria</taxon>
        <taxon>Laurasiatheria</taxon>
        <taxon>Artiodactyla</taxon>
        <taxon>Whippomorpha</taxon>
        <taxon>Cetacea</taxon>
        <taxon>Odontoceti</taxon>
        <taxon>Delphinidae</taxon>
        <taxon>Tursiops</taxon>
    </lineage>
</organism>
<reference evidence="3" key="1">
    <citation type="submission" date="2025-08" db="UniProtKB">
        <authorList>
            <consortium name="RefSeq"/>
        </authorList>
    </citation>
    <scope>IDENTIFICATION</scope>
    <source>
        <tissue evidence="3">Spleen</tissue>
    </source>
</reference>
<gene>
    <name evidence="3" type="primary">MYL10</name>
</gene>
<dbReference type="AlphaFoldDB" id="A0A6J3Q0G2"/>
<dbReference type="PANTHER" id="PTHR23049">
    <property type="entry name" value="MYOSIN REGULATORY LIGHT CHAIN 2"/>
    <property type="match status" value="1"/>
</dbReference>
<dbReference type="GeneID" id="117308072"/>
<sequence length="139" mass="15618">MPHLWPSLRAPGSSGRCGRLLLWTTQGDSFPLCKRGIIVLTSQGCEEQRRPGQAQEDADLGSLPAPWLSASPLHAPKHLTGVHKTHKLKRRIKEKLMTQADRFSEDEIKQMFAAFPPDVCGNLDYRNLCYVITHGEEKD</sequence>
<proteinExistence type="predicted"/>
<dbReference type="CTD" id="93408"/>
<name>A0A6J3Q0G2_TURTR</name>